<dbReference type="InterPro" id="IPR038078">
    <property type="entry name" value="PhoU-like_sf"/>
</dbReference>
<evidence type="ECO:0000313" key="4">
    <source>
        <dbReference type="Proteomes" id="UP001335737"/>
    </source>
</evidence>
<keyword evidence="1" id="KW-0592">Phosphate transport</keyword>
<dbReference type="InterPro" id="IPR028366">
    <property type="entry name" value="PhoU"/>
</dbReference>
<dbReference type="Proteomes" id="UP001335737">
    <property type="component" value="Unassembled WGS sequence"/>
</dbReference>
<evidence type="ECO:0000313" key="3">
    <source>
        <dbReference type="EMBL" id="MEC5425100.1"/>
    </source>
</evidence>
<accession>A0ABU6KJP5</accession>
<comment type="similarity">
    <text evidence="1">Belongs to the PhoU family.</text>
</comment>
<dbReference type="PANTHER" id="PTHR42930:SF3">
    <property type="entry name" value="PHOSPHATE-SPECIFIC TRANSPORT SYSTEM ACCESSORY PROTEIN PHOU"/>
    <property type="match status" value="1"/>
</dbReference>
<dbReference type="EMBL" id="JARZFX010000010">
    <property type="protein sequence ID" value="MEC5425100.1"/>
    <property type="molecule type" value="Genomic_DNA"/>
</dbReference>
<dbReference type="NCBIfam" id="TIGR02135">
    <property type="entry name" value="phoU_full"/>
    <property type="match status" value="1"/>
</dbReference>
<name>A0ABU6KJP5_9BACI</name>
<feature type="domain" description="PhoU" evidence="2">
    <location>
        <begin position="120"/>
        <end position="205"/>
    </location>
</feature>
<dbReference type="Gene3D" id="1.20.58.220">
    <property type="entry name" value="Phosphate transport system protein phou homolog 2, domain 2"/>
    <property type="match status" value="1"/>
</dbReference>
<sequence>MARENFAEQLNELKTALLDMGNLAHEALDNSITALKEQDLEKALKVIDDDSKINSLEEEINEKAIWLIAKEQPLATDLRRLIATLKITTDIERIGDLAVNIAKSVIRIGDIHLIKPLEGIPKMATIAQNMIEDVLKAYYEEDILKAKEIADIDDKVDKMYGRRIQELMEFMTKQPEFISQITQLAFVCRYLERAADHTTNISESIIYLVKGKVLDLNE</sequence>
<comment type="caution">
    <text evidence="3">The sequence shown here is derived from an EMBL/GenBank/DDBJ whole genome shotgun (WGS) entry which is preliminary data.</text>
</comment>
<dbReference type="PIRSF" id="PIRSF003107">
    <property type="entry name" value="PhoU"/>
    <property type="match status" value="1"/>
</dbReference>
<dbReference type="PANTHER" id="PTHR42930">
    <property type="entry name" value="PHOSPHATE-SPECIFIC TRANSPORT SYSTEM ACCESSORY PROTEIN PHOU"/>
    <property type="match status" value="1"/>
</dbReference>
<comment type="subunit">
    <text evidence="1">Homodimer.</text>
</comment>
<gene>
    <name evidence="3" type="primary">phoU</name>
    <name evidence="3" type="ORF">QGM71_16565</name>
</gene>
<evidence type="ECO:0000259" key="2">
    <source>
        <dbReference type="Pfam" id="PF01895"/>
    </source>
</evidence>
<comment type="subcellular location">
    <subcellularLocation>
        <location evidence="1">Cytoplasm</location>
    </subcellularLocation>
</comment>
<reference evidence="3 4" key="1">
    <citation type="journal article" date="2024" name="Int. J. Syst. Evol. Microbiol.">
        <title>Virgibacillus tibetensis sp. nov., isolated from salt lake on the Tibetan Plateau of China.</title>
        <authorList>
            <person name="Phurbu D."/>
            <person name="Liu Z.-X."/>
            <person name="Wang R."/>
            <person name="Zheng Y.-Y."/>
            <person name="Liu H.-C."/>
            <person name="Zhou Y.-G."/>
            <person name="Yu Y.-J."/>
            <person name="Li A.-H."/>
        </authorList>
    </citation>
    <scope>NUCLEOTIDE SEQUENCE [LARGE SCALE GENOMIC DNA]</scope>
    <source>
        <strain evidence="3 4">C22-A2</strain>
    </source>
</reference>
<feature type="domain" description="PhoU" evidence="2">
    <location>
        <begin position="17"/>
        <end position="105"/>
    </location>
</feature>
<keyword evidence="1" id="KW-0813">Transport</keyword>
<proteinExistence type="inferred from homology"/>
<evidence type="ECO:0000256" key="1">
    <source>
        <dbReference type="PIRNR" id="PIRNR003107"/>
    </source>
</evidence>
<dbReference type="InterPro" id="IPR026022">
    <property type="entry name" value="PhoU_dom"/>
</dbReference>
<comment type="function">
    <text evidence="1">Plays a role in the regulation of phosphate uptake.</text>
</comment>
<keyword evidence="1" id="KW-0963">Cytoplasm</keyword>
<keyword evidence="4" id="KW-1185">Reference proteome</keyword>
<dbReference type="SUPFAM" id="SSF109755">
    <property type="entry name" value="PhoU-like"/>
    <property type="match status" value="1"/>
</dbReference>
<organism evidence="3 4">
    <name type="scientific">Virgibacillus tibetensis</name>
    <dbReference type="NCBI Taxonomy" id="3042313"/>
    <lineage>
        <taxon>Bacteria</taxon>
        <taxon>Bacillati</taxon>
        <taxon>Bacillota</taxon>
        <taxon>Bacilli</taxon>
        <taxon>Bacillales</taxon>
        <taxon>Bacillaceae</taxon>
        <taxon>Virgibacillus</taxon>
    </lineage>
</organism>
<dbReference type="Pfam" id="PF01895">
    <property type="entry name" value="PhoU"/>
    <property type="match status" value="2"/>
</dbReference>
<protein>
    <recommendedName>
        <fullName evidence="1">Phosphate-specific transport system accessory protein PhoU</fullName>
    </recommendedName>
</protein>